<evidence type="ECO:0000256" key="1">
    <source>
        <dbReference type="ARBA" id="ARBA00000707"/>
    </source>
</evidence>
<evidence type="ECO:0000313" key="9">
    <source>
        <dbReference type="EMBL" id="CAF1030142.1"/>
    </source>
</evidence>
<name>A0A814IYB2_9BILA</name>
<dbReference type="InterPro" id="IPR050185">
    <property type="entry name" value="Ub_carboxyl-term_hydrolase"/>
</dbReference>
<evidence type="ECO:0000313" key="12">
    <source>
        <dbReference type="EMBL" id="CAF3863908.1"/>
    </source>
</evidence>
<dbReference type="Proteomes" id="UP000677228">
    <property type="component" value="Unassembled WGS sequence"/>
</dbReference>
<dbReference type="Pfam" id="PF00443">
    <property type="entry name" value="UCH"/>
    <property type="match status" value="1"/>
</dbReference>
<feature type="domain" description="USP" evidence="8">
    <location>
        <begin position="78"/>
        <end position="559"/>
    </location>
</feature>
<keyword evidence="5 7" id="KW-0378">Hydrolase</keyword>
<keyword evidence="4 7" id="KW-0833">Ubl conjugation pathway</keyword>
<comment type="catalytic activity">
    <reaction evidence="1 7">
        <text>Thiol-dependent hydrolysis of ester, thioester, amide, peptide and isopeptide bonds formed by the C-terminal Gly of ubiquitin (a 76-residue protein attached to proteins as an intracellular targeting signal).</text>
        <dbReference type="EC" id="3.4.19.12"/>
    </reaction>
</comment>
<dbReference type="PROSITE" id="PS50235">
    <property type="entry name" value="USP_3"/>
    <property type="match status" value="1"/>
</dbReference>
<dbReference type="SUPFAM" id="SSF54001">
    <property type="entry name" value="Cysteine proteinases"/>
    <property type="match status" value="1"/>
</dbReference>
<evidence type="ECO:0000313" key="10">
    <source>
        <dbReference type="EMBL" id="CAF1102661.1"/>
    </source>
</evidence>
<dbReference type="EMBL" id="CAJNOK010009955">
    <property type="protein sequence ID" value="CAF1102661.1"/>
    <property type="molecule type" value="Genomic_DNA"/>
</dbReference>
<dbReference type="PANTHER" id="PTHR21646:SF24">
    <property type="entry name" value="UBIQUITIN CARBOXYL-TERMINAL HYDROLASE"/>
    <property type="match status" value="1"/>
</dbReference>
<gene>
    <name evidence="9" type="ORF">GPM918_LOCUS15237</name>
    <name evidence="10" type="ORF">OVA965_LOCUS19369</name>
    <name evidence="11" type="ORF">SRO942_LOCUS15237</name>
    <name evidence="12" type="ORF">TMI583_LOCUS19382</name>
</gene>
<keyword evidence="6 7" id="KW-0788">Thiol protease</keyword>
<evidence type="ECO:0000256" key="2">
    <source>
        <dbReference type="ARBA" id="ARBA00009085"/>
    </source>
</evidence>
<dbReference type="EMBL" id="CAJOBC010003801">
    <property type="protein sequence ID" value="CAF3801062.1"/>
    <property type="molecule type" value="Genomic_DNA"/>
</dbReference>
<dbReference type="Proteomes" id="UP000681722">
    <property type="component" value="Unassembled WGS sequence"/>
</dbReference>
<evidence type="ECO:0000313" key="13">
    <source>
        <dbReference type="Proteomes" id="UP000663829"/>
    </source>
</evidence>
<evidence type="ECO:0000313" key="11">
    <source>
        <dbReference type="EMBL" id="CAF3801062.1"/>
    </source>
</evidence>
<dbReference type="EC" id="3.4.19.12" evidence="7"/>
<proteinExistence type="inferred from homology"/>
<comment type="similarity">
    <text evidence="2 7">Belongs to the peptidase C19 family.</text>
</comment>
<sequence length="564" mass="65514">MDVSSSLKLKHLKSKAVEQLHMFVQSTDEVLLCVFNTDENNWIPFDQNVEDYLLNELGIANDSYICIDIQSNITPGVCGLNNTGNTCFMNCAIQCLSNVPQLTDYFLKLKEPVNPLIDAYSQLMKSMWSGHYSLLTPEPFIALVRETFPRFTEWKQHDAQEFMNYLIDMMHTEVPLVKDLFYDRINSTVRCLVCNSVESKTEPISFLPLPLPITEKKSTLRMFEIDYIKLNGDIEYYSVETRENGTILSLIQSLIDHCLNMNLTDIPDTDRIIAAKVSNNRQIRKYFQDEYLSWIIGNQMTLFEVPQMIDPYHQIYTPCLFFDKETSSYFRPPIFLVRVRYNCQGQDLLSQLESIIQHIISVVGETTVEIFWTSDIFSEKRRLQQYLNETIYFIDSVIIDVSNSTARKYIQSKHNSTKNSLSTLIENFLKEDDLDGRYDCSTCKKLTTAKQQTNLCFPLPPIVIIQLKRFIYDAYSNDKIDTLIDYPVNSFSFGQDGILYDLIAVLTHNGSLSSGHYVTYAKNYQNQQWYSFNDDYVNQIKDERELVTKNAYVLIYSRKNIVTN</sequence>
<dbReference type="InterPro" id="IPR018200">
    <property type="entry name" value="USP_CS"/>
</dbReference>
<evidence type="ECO:0000256" key="7">
    <source>
        <dbReference type="RuleBase" id="RU366025"/>
    </source>
</evidence>
<dbReference type="GO" id="GO:0006508">
    <property type="term" value="P:proteolysis"/>
    <property type="evidence" value="ECO:0007669"/>
    <property type="project" value="UniProtKB-KW"/>
</dbReference>
<dbReference type="GO" id="GO:0016579">
    <property type="term" value="P:protein deubiquitination"/>
    <property type="evidence" value="ECO:0007669"/>
    <property type="project" value="InterPro"/>
</dbReference>
<dbReference type="AlphaFoldDB" id="A0A814IYB2"/>
<dbReference type="EMBL" id="CAJOBA010009976">
    <property type="protein sequence ID" value="CAF3863908.1"/>
    <property type="molecule type" value="Genomic_DNA"/>
</dbReference>
<evidence type="ECO:0000256" key="6">
    <source>
        <dbReference type="ARBA" id="ARBA00022807"/>
    </source>
</evidence>
<dbReference type="InterPro" id="IPR028889">
    <property type="entry name" value="USP"/>
</dbReference>
<dbReference type="PROSITE" id="PS00973">
    <property type="entry name" value="USP_2"/>
    <property type="match status" value="1"/>
</dbReference>
<dbReference type="PANTHER" id="PTHR21646">
    <property type="entry name" value="UBIQUITIN CARBOXYL-TERMINAL HYDROLASE"/>
    <property type="match status" value="1"/>
</dbReference>
<dbReference type="Proteomes" id="UP000663829">
    <property type="component" value="Unassembled WGS sequence"/>
</dbReference>
<keyword evidence="3 7" id="KW-0645">Protease</keyword>
<protein>
    <recommendedName>
        <fullName evidence="7">Ubiquitin carboxyl-terminal hydrolase</fullName>
        <ecNumber evidence="7">3.4.19.12</ecNumber>
    </recommendedName>
</protein>
<dbReference type="OrthoDB" id="292964at2759"/>
<reference evidence="9" key="1">
    <citation type="submission" date="2021-02" db="EMBL/GenBank/DDBJ databases">
        <authorList>
            <person name="Nowell W R."/>
        </authorList>
    </citation>
    <scope>NUCLEOTIDE SEQUENCE</scope>
</reference>
<dbReference type="GO" id="GO:0004843">
    <property type="term" value="F:cysteine-type deubiquitinase activity"/>
    <property type="evidence" value="ECO:0007669"/>
    <property type="project" value="UniProtKB-UniRule"/>
</dbReference>
<organism evidence="9 13">
    <name type="scientific">Didymodactylos carnosus</name>
    <dbReference type="NCBI Taxonomy" id="1234261"/>
    <lineage>
        <taxon>Eukaryota</taxon>
        <taxon>Metazoa</taxon>
        <taxon>Spiralia</taxon>
        <taxon>Gnathifera</taxon>
        <taxon>Rotifera</taxon>
        <taxon>Eurotatoria</taxon>
        <taxon>Bdelloidea</taxon>
        <taxon>Philodinida</taxon>
        <taxon>Philodinidae</taxon>
        <taxon>Didymodactylos</taxon>
    </lineage>
</organism>
<evidence type="ECO:0000256" key="3">
    <source>
        <dbReference type="ARBA" id="ARBA00022670"/>
    </source>
</evidence>
<dbReference type="InterPro" id="IPR001394">
    <property type="entry name" value="Peptidase_C19_UCH"/>
</dbReference>
<dbReference type="Proteomes" id="UP000682733">
    <property type="component" value="Unassembled WGS sequence"/>
</dbReference>
<dbReference type="PROSITE" id="PS00972">
    <property type="entry name" value="USP_1"/>
    <property type="match status" value="1"/>
</dbReference>
<evidence type="ECO:0000256" key="4">
    <source>
        <dbReference type="ARBA" id="ARBA00022786"/>
    </source>
</evidence>
<evidence type="ECO:0000259" key="8">
    <source>
        <dbReference type="PROSITE" id="PS50235"/>
    </source>
</evidence>
<dbReference type="Gene3D" id="3.90.70.10">
    <property type="entry name" value="Cysteine proteinases"/>
    <property type="match status" value="2"/>
</dbReference>
<dbReference type="InterPro" id="IPR038765">
    <property type="entry name" value="Papain-like_cys_pep_sf"/>
</dbReference>
<evidence type="ECO:0000256" key="5">
    <source>
        <dbReference type="ARBA" id="ARBA00022801"/>
    </source>
</evidence>
<keyword evidence="13" id="KW-1185">Reference proteome</keyword>
<dbReference type="EMBL" id="CAJNOQ010003801">
    <property type="protein sequence ID" value="CAF1030142.1"/>
    <property type="molecule type" value="Genomic_DNA"/>
</dbReference>
<accession>A0A814IYB2</accession>
<comment type="caution">
    <text evidence="9">The sequence shown here is derived from an EMBL/GenBank/DDBJ whole genome shotgun (WGS) entry which is preliminary data.</text>
</comment>